<gene>
    <name evidence="1" type="ORF">CMMCAS07_07230</name>
</gene>
<evidence type="ECO:0000313" key="2">
    <source>
        <dbReference type="Proteomes" id="UP000195062"/>
    </source>
</evidence>
<dbReference type="AlphaFoldDB" id="A0A251XNE4"/>
<keyword evidence="2" id="KW-1185">Reference proteome</keyword>
<name>A0A251XNE4_CLAMM</name>
<reference evidence="1 2" key="1">
    <citation type="submission" date="2016-08" db="EMBL/GenBank/DDBJ databases">
        <title>Genome sequence of Clavibacter michiganensis subsp. michiganensis strain CASJ007.</title>
        <authorList>
            <person name="Thapa S.P."/>
            <person name="Coaker G."/>
        </authorList>
    </citation>
    <scope>NUCLEOTIDE SEQUENCE [LARGE SCALE GENOMIC DNA]</scope>
    <source>
        <strain evidence="1">CASJ007</strain>
    </source>
</reference>
<protein>
    <submittedName>
        <fullName evidence="1">Uncharacterized protein</fullName>
    </submittedName>
</protein>
<dbReference type="Proteomes" id="UP000195062">
    <property type="component" value="Unassembled WGS sequence"/>
</dbReference>
<accession>A0A251XNE4</accession>
<comment type="caution">
    <text evidence="1">The sequence shown here is derived from an EMBL/GenBank/DDBJ whole genome shotgun (WGS) entry which is preliminary data.</text>
</comment>
<dbReference type="EMBL" id="MDHH01000001">
    <property type="protein sequence ID" value="OUE04723.1"/>
    <property type="molecule type" value="Genomic_DNA"/>
</dbReference>
<organism evidence="1 2">
    <name type="scientific">Clavibacter michiganensis subsp. michiganensis</name>
    <dbReference type="NCBI Taxonomy" id="33013"/>
    <lineage>
        <taxon>Bacteria</taxon>
        <taxon>Bacillati</taxon>
        <taxon>Actinomycetota</taxon>
        <taxon>Actinomycetes</taxon>
        <taxon>Micrococcales</taxon>
        <taxon>Microbacteriaceae</taxon>
        <taxon>Clavibacter</taxon>
    </lineage>
</organism>
<sequence>MFSRAKISTGGSIMMTATAITEPQSAAFCWKNVLRPMGRVYFVKSCRNRSAMR</sequence>
<proteinExistence type="predicted"/>
<evidence type="ECO:0000313" key="1">
    <source>
        <dbReference type="EMBL" id="OUE04723.1"/>
    </source>
</evidence>